<dbReference type="Proteomes" id="UP000307173">
    <property type="component" value="Unassembled WGS sequence"/>
</dbReference>
<comment type="similarity">
    <text evidence="3">Belongs to the OST3/OST6 family.</text>
</comment>
<feature type="transmembrane region" description="Helical" evidence="9">
    <location>
        <begin position="218"/>
        <end position="237"/>
    </location>
</feature>
<evidence type="ECO:0000256" key="7">
    <source>
        <dbReference type="ARBA" id="ARBA00022989"/>
    </source>
</evidence>
<evidence type="ECO:0000256" key="8">
    <source>
        <dbReference type="ARBA" id="ARBA00023136"/>
    </source>
</evidence>
<dbReference type="OrthoDB" id="67566at2759"/>
<keyword evidence="7 9" id="KW-1133">Transmembrane helix</keyword>
<keyword evidence="5 10" id="KW-0732">Signal</keyword>
<accession>A0A4T0X578</accession>
<evidence type="ECO:0000256" key="2">
    <source>
        <dbReference type="ARBA" id="ARBA00004477"/>
    </source>
</evidence>
<feature type="signal peptide" evidence="10">
    <location>
        <begin position="1"/>
        <end position="25"/>
    </location>
</feature>
<sequence>MNLKWNIHLNFIALIVLLLFPTNAALPVKELNAQLTPEKPYYEVSEGRLKEVMHGVKDYDMIVLLTTRDEKYNCKMCEEFDPVYVKVINAIYRKYPESKERVIFARVEAVENMEYLRELGITSVPQVWGFPNSIDVMGRERYLKVQRLLKEKETALSNGDMFIEPDWYDLEQAGMEHYIFELNQGESWDATILALSNFIGKTTKLDIKSALFDGQKQGFDWTLTIQTFAYGIILIKVLQHLKKKSDSGVKIWQDKKLYCYVCVVLIFFNLSGFNFTVQRHSPFISQKEGKILWIAPQSNIQFGSEIIITILIQVIFAGILIFLIDLKNSIGTPVKEILVCIAGISLLLMLFLGVDIYHFKSPGYPFHYLK</sequence>
<dbReference type="SUPFAM" id="SSF52833">
    <property type="entry name" value="Thioredoxin-like"/>
    <property type="match status" value="1"/>
</dbReference>
<feature type="chain" id="PRO_5020466040" description="Thioredoxin domain-containing protein" evidence="10">
    <location>
        <begin position="26"/>
        <end position="370"/>
    </location>
</feature>
<comment type="caution">
    <text evidence="11">The sequence shown here is derived from an EMBL/GenBank/DDBJ whole genome shotgun (WGS) entry which is preliminary data.</text>
</comment>
<dbReference type="GO" id="GO:0008250">
    <property type="term" value="C:oligosaccharyltransferase complex"/>
    <property type="evidence" value="ECO:0007669"/>
    <property type="project" value="TreeGrafter"/>
</dbReference>
<dbReference type="InterPro" id="IPR021149">
    <property type="entry name" value="OligosaccharylTrfase_OST3/OST6"/>
</dbReference>
<dbReference type="AlphaFoldDB" id="A0A4T0X578"/>
<dbReference type="PANTHER" id="PTHR12692">
    <property type="entry name" value="DOLICHYL-DIPHOSPHOOLIGOSACCHARIDE--PROTEIN GLYCOSYLTRANSFERASE-RELATED"/>
    <property type="match status" value="1"/>
</dbReference>
<dbReference type="InterPro" id="IPR036249">
    <property type="entry name" value="Thioredoxin-like_sf"/>
</dbReference>
<comment type="function">
    <text evidence="1">Subunit of the oligosaccharyl transferase (OST) complex that catalyzes the initial transfer of a defined glycan (Glc(3)Man(9)GlcNAc(2) in eukaryotes) from the lipid carrier dolichol-pyrophosphate to an asparagine residue within an Asn-X-Ser/Thr consensus motif in nascent polypeptide chains, the first step in protein N-glycosylation. N-glycosylation occurs cotranslationally and the complex associates with the Sec61 complex at the channel-forming translocon complex that mediates protein translocation across the endoplasmic reticulum (ER). All subunits are required for a maximal enzyme activity.</text>
</comment>
<feature type="transmembrane region" description="Helical" evidence="9">
    <location>
        <begin position="338"/>
        <end position="359"/>
    </location>
</feature>
<dbReference type="Pfam" id="PF04756">
    <property type="entry name" value="OST3_OST6"/>
    <property type="match status" value="1"/>
</dbReference>
<dbReference type="STRING" id="52247.A0A4T0X578"/>
<name>A0A4T0X578_9ASCO</name>
<evidence type="ECO:0000313" key="11">
    <source>
        <dbReference type="EMBL" id="TID30626.1"/>
    </source>
</evidence>
<evidence type="ECO:0000256" key="9">
    <source>
        <dbReference type="SAM" id="Phobius"/>
    </source>
</evidence>
<evidence type="ECO:0008006" key="13">
    <source>
        <dbReference type="Google" id="ProtNLM"/>
    </source>
</evidence>
<dbReference type="EMBL" id="SELW01000129">
    <property type="protein sequence ID" value="TID30626.1"/>
    <property type="molecule type" value="Genomic_DNA"/>
</dbReference>
<organism evidence="11 12">
    <name type="scientific">Pichia inconspicua</name>
    <dbReference type="NCBI Taxonomy" id="52247"/>
    <lineage>
        <taxon>Eukaryota</taxon>
        <taxon>Fungi</taxon>
        <taxon>Dikarya</taxon>
        <taxon>Ascomycota</taxon>
        <taxon>Saccharomycotina</taxon>
        <taxon>Pichiomycetes</taxon>
        <taxon>Pichiales</taxon>
        <taxon>Pichiaceae</taxon>
        <taxon>Pichia</taxon>
    </lineage>
</organism>
<evidence type="ECO:0000313" key="12">
    <source>
        <dbReference type="Proteomes" id="UP000307173"/>
    </source>
</evidence>
<evidence type="ECO:0000256" key="4">
    <source>
        <dbReference type="ARBA" id="ARBA00022692"/>
    </source>
</evidence>
<comment type="subcellular location">
    <subcellularLocation>
        <location evidence="2">Endoplasmic reticulum membrane</location>
        <topology evidence="2">Multi-pass membrane protein</topology>
    </subcellularLocation>
</comment>
<dbReference type="GO" id="GO:0018279">
    <property type="term" value="P:protein N-linked glycosylation via asparagine"/>
    <property type="evidence" value="ECO:0007669"/>
    <property type="project" value="TreeGrafter"/>
</dbReference>
<proteinExistence type="inferred from homology"/>
<evidence type="ECO:0000256" key="1">
    <source>
        <dbReference type="ARBA" id="ARBA00002791"/>
    </source>
</evidence>
<keyword evidence="6" id="KW-0256">Endoplasmic reticulum</keyword>
<protein>
    <recommendedName>
        <fullName evidence="13">Thioredoxin domain-containing protein</fullName>
    </recommendedName>
</protein>
<feature type="transmembrane region" description="Helical" evidence="9">
    <location>
        <begin position="306"/>
        <end position="326"/>
    </location>
</feature>
<evidence type="ECO:0000256" key="6">
    <source>
        <dbReference type="ARBA" id="ARBA00022824"/>
    </source>
</evidence>
<evidence type="ECO:0000256" key="5">
    <source>
        <dbReference type="ARBA" id="ARBA00022729"/>
    </source>
</evidence>
<keyword evidence="12" id="KW-1185">Reference proteome</keyword>
<keyword evidence="4 9" id="KW-0812">Transmembrane</keyword>
<feature type="transmembrane region" description="Helical" evidence="9">
    <location>
        <begin position="257"/>
        <end position="277"/>
    </location>
</feature>
<keyword evidence="8 9" id="KW-0472">Membrane</keyword>
<evidence type="ECO:0000256" key="10">
    <source>
        <dbReference type="SAM" id="SignalP"/>
    </source>
</evidence>
<dbReference type="PANTHER" id="PTHR12692:SF0">
    <property type="entry name" value="GH11935P"/>
    <property type="match status" value="1"/>
</dbReference>
<reference evidence="11 12" key="1">
    <citation type="journal article" date="2019" name="Front. Genet.">
        <title>Whole-Genome Sequencing of the Opportunistic Yeast Pathogen Candida inconspicua Uncovers Its Hybrid Origin.</title>
        <authorList>
            <person name="Mixao V."/>
            <person name="Hansen A.P."/>
            <person name="Saus E."/>
            <person name="Boekhout T."/>
            <person name="Lass-Florl C."/>
            <person name="Gabaldon T."/>
        </authorList>
    </citation>
    <scope>NUCLEOTIDE SEQUENCE [LARGE SCALE GENOMIC DNA]</scope>
    <source>
        <strain evidence="11 12">CBS 180</strain>
    </source>
</reference>
<dbReference type="Gene3D" id="3.40.30.10">
    <property type="entry name" value="Glutaredoxin"/>
    <property type="match status" value="1"/>
</dbReference>
<gene>
    <name evidence="11" type="ORF">CANINC_000781</name>
</gene>
<evidence type="ECO:0000256" key="3">
    <source>
        <dbReference type="ARBA" id="ARBA00009561"/>
    </source>
</evidence>